<reference evidence="16" key="2">
    <citation type="submission" date="2025-08" db="UniProtKB">
        <authorList>
            <consortium name="Ensembl"/>
        </authorList>
    </citation>
    <scope>IDENTIFICATION</scope>
</reference>
<sequence>MGFFRMRSFQFTLSDEHKHSPCRMIKCGKHPPADPMATITCTRFTDEYQLFEELGKGAFSVVRRCVKVLSGQEYAAKIINTKKLSTRDHQKLEREARICRLLKHHNIVRLHDSISEEGYHYLIFDLVTGGELFEDIVAREYYSEADASHCIQQILEAVLHCHQMGVVHRDLKPENLLLASKSKGAAVKLADFGLAIEVEGDQQAWFGFAGTPGYLSPEVLRKDPYGKAVDLWACGVILYILLVGYPPFWDEDQHRLYQQIKAGAYDFPSPEWDTVTPEAKDLINKMLTINPAKRITASEALKHPWISHRSTVASCMHRQETVECLKKFNARRKLKVLRSIMNIMNCTVRNSRCHGLTHFPAWYWVARRRLYWAGIGDRWINLTICESSESSNTTIEDEDTRGMDTLIYTFKKQEIIRATEQLIEAISNGDFESYTKMCDPSVTAFEPEALGNLVEGLDFHRFYFENLWSKNSKPVHTTILNPHIHLVGDEAACIAYIRITQYIDTNGMPRTAQSEESRIWHRRDGKWQIVHFHRSGAPSAIAK</sequence>
<keyword evidence="9" id="KW-0112">Calmodulin-binding</keyword>
<dbReference type="InterPro" id="IPR000719">
    <property type="entry name" value="Prot_kinase_dom"/>
</dbReference>
<comment type="function">
    <text evidence="12">CaM-kinase II (CAMK2) is a prominent kinase in the central nervous system.</text>
</comment>
<dbReference type="GeneTree" id="ENSGT00940000159769"/>
<dbReference type="PROSITE" id="PS00108">
    <property type="entry name" value="PROTEIN_KINASE_ST"/>
    <property type="match status" value="1"/>
</dbReference>
<keyword evidence="17" id="KW-1185">Reference proteome</keyword>
<keyword evidence="3" id="KW-0723">Serine/threonine-protein kinase</keyword>
<evidence type="ECO:0000256" key="13">
    <source>
        <dbReference type="ARBA" id="ARBA00064333"/>
    </source>
</evidence>
<dbReference type="Gene3D" id="3.30.200.20">
    <property type="entry name" value="Phosphorylase Kinase, domain 1"/>
    <property type="match status" value="1"/>
</dbReference>
<dbReference type="Gene3D" id="1.10.510.10">
    <property type="entry name" value="Transferase(Phosphotransferase) domain 1"/>
    <property type="match status" value="1"/>
</dbReference>
<evidence type="ECO:0000256" key="8">
    <source>
        <dbReference type="ARBA" id="ARBA00022840"/>
    </source>
</evidence>
<dbReference type="OrthoDB" id="336747at2759"/>
<gene>
    <name evidence="16" type="primary">LOC108923134</name>
</gene>
<evidence type="ECO:0000256" key="4">
    <source>
        <dbReference type="ARBA" id="ARBA00022553"/>
    </source>
</evidence>
<dbReference type="EC" id="2.7.11.17" evidence="2"/>
<keyword evidence="7" id="KW-0418">Kinase</keyword>
<dbReference type="Gene3D" id="6.10.140.620">
    <property type="match status" value="1"/>
</dbReference>
<dbReference type="Gene3D" id="3.10.450.50">
    <property type="match status" value="1"/>
</dbReference>
<comment type="catalytic activity">
    <reaction evidence="11">
        <text>L-seryl-[protein] + ATP = O-phospho-L-seryl-[protein] + ADP + H(+)</text>
        <dbReference type="Rhea" id="RHEA:17989"/>
        <dbReference type="Rhea" id="RHEA-COMP:9863"/>
        <dbReference type="Rhea" id="RHEA-COMP:11604"/>
        <dbReference type="ChEBI" id="CHEBI:15378"/>
        <dbReference type="ChEBI" id="CHEBI:29999"/>
        <dbReference type="ChEBI" id="CHEBI:30616"/>
        <dbReference type="ChEBI" id="CHEBI:83421"/>
        <dbReference type="ChEBI" id="CHEBI:456216"/>
        <dbReference type="EC" id="2.7.11.17"/>
    </reaction>
</comment>
<dbReference type="SMART" id="SM00220">
    <property type="entry name" value="S_TKc"/>
    <property type="match status" value="1"/>
</dbReference>
<dbReference type="InterPro" id="IPR011009">
    <property type="entry name" value="Kinase-like_dom_sf"/>
</dbReference>
<dbReference type="InterPro" id="IPR017441">
    <property type="entry name" value="Protein_kinase_ATP_BS"/>
</dbReference>
<dbReference type="FunFam" id="3.10.450.50:FF:000001">
    <property type="entry name" value="calcium/calmodulin-dependent protein kinase type II subunit gamma isoform X1"/>
    <property type="match status" value="1"/>
</dbReference>
<evidence type="ECO:0000256" key="9">
    <source>
        <dbReference type="ARBA" id="ARBA00022860"/>
    </source>
</evidence>
<evidence type="ECO:0000256" key="11">
    <source>
        <dbReference type="ARBA" id="ARBA00047430"/>
    </source>
</evidence>
<evidence type="ECO:0000256" key="3">
    <source>
        <dbReference type="ARBA" id="ARBA00022527"/>
    </source>
</evidence>
<evidence type="ECO:0000259" key="15">
    <source>
        <dbReference type="PROSITE" id="PS50011"/>
    </source>
</evidence>
<dbReference type="SUPFAM" id="SSF54427">
    <property type="entry name" value="NTF2-like"/>
    <property type="match status" value="1"/>
</dbReference>
<feature type="binding site" evidence="14">
    <location>
        <position position="77"/>
    </location>
    <ligand>
        <name>ATP</name>
        <dbReference type="ChEBI" id="CHEBI:30616"/>
    </ligand>
</feature>
<evidence type="ECO:0000256" key="14">
    <source>
        <dbReference type="PROSITE-ProRule" id="PRU10141"/>
    </source>
</evidence>
<dbReference type="InterPro" id="IPR032710">
    <property type="entry name" value="NTF2-like_dom_sf"/>
</dbReference>
<keyword evidence="6 14" id="KW-0547">Nucleotide-binding</keyword>
<evidence type="ECO:0000313" key="17">
    <source>
        <dbReference type="Proteomes" id="UP000694397"/>
    </source>
</evidence>
<dbReference type="Pfam" id="PF08332">
    <property type="entry name" value="CaMKII_AD"/>
    <property type="match status" value="1"/>
</dbReference>
<dbReference type="GO" id="GO:0005516">
    <property type="term" value="F:calmodulin binding"/>
    <property type="evidence" value="ECO:0007669"/>
    <property type="project" value="UniProtKB-KW"/>
</dbReference>
<dbReference type="PANTHER" id="PTHR24347">
    <property type="entry name" value="SERINE/THREONINE-PROTEIN KINASE"/>
    <property type="match status" value="1"/>
</dbReference>
<dbReference type="GO" id="GO:0004683">
    <property type="term" value="F:calcium/calmodulin-dependent protein kinase activity"/>
    <property type="evidence" value="ECO:0007669"/>
    <property type="project" value="UniProtKB-EC"/>
</dbReference>
<evidence type="ECO:0000256" key="2">
    <source>
        <dbReference type="ARBA" id="ARBA00012434"/>
    </source>
</evidence>
<keyword evidence="5" id="KW-0808">Transferase</keyword>
<evidence type="ECO:0000256" key="1">
    <source>
        <dbReference type="ARBA" id="ARBA00005354"/>
    </source>
</evidence>
<evidence type="ECO:0000256" key="5">
    <source>
        <dbReference type="ARBA" id="ARBA00022679"/>
    </source>
</evidence>
<evidence type="ECO:0000256" key="10">
    <source>
        <dbReference type="ARBA" id="ARBA00047307"/>
    </source>
</evidence>
<dbReference type="Pfam" id="PF00069">
    <property type="entry name" value="Pkinase"/>
    <property type="match status" value="1"/>
</dbReference>
<organism evidence="16 17">
    <name type="scientific">Scleropages formosus</name>
    <name type="common">Asian bonytongue</name>
    <name type="synonym">Osteoglossum formosum</name>
    <dbReference type="NCBI Taxonomy" id="113540"/>
    <lineage>
        <taxon>Eukaryota</taxon>
        <taxon>Metazoa</taxon>
        <taxon>Chordata</taxon>
        <taxon>Craniata</taxon>
        <taxon>Vertebrata</taxon>
        <taxon>Euteleostomi</taxon>
        <taxon>Actinopterygii</taxon>
        <taxon>Neopterygii</taxon>
        <taxon>Teleostei</taxon>
        <taxon>Osteoglossocephala</taxon>
        <taxon>Osteoglossomorpha</taxon>
        <taxon>Osteoglossiformes</taxon>
        <taxon>Osteoglossidae</taxon>
        <taxon>Scleropages</taxon>
    </lineage>
</organism>
<dbReference type="PROSITE" id="PS50011">
    <property type="entry name" value="PROTEIN_KINASE_DOM"/>
    <property type="match status" value="1"/>
</dbReference>
<dbReference type="Proteomes" id="UP000694397">
    <property type="component" value="Chromosome 13"/>
</dbReference>
<comment type="catalytic activity">
    <reaction evidence="10">
        <text>L-threonyl-[protein] + ATP = O-phospho-L-threonyl-[protein] + ADP + H(+)</text>
        <dbReference type="Rhea" id="RHEA:46608"/>
        <dbReference type="Rhea" id="RHEA-COMP:11060"/>
        <dbReference type="Rhea" id="RHEA-COMP:11605"/>
        <dbReference type="ChEBI" id="CHEBI:15378"/>
        <dbReference type="ChEBI" id="CHEBI:30013"/>
        <dbReference type="ChEBI" id="CHEBI:30616"/>
        <dbReference type="ChEBI" id="CHEBI:61977"/>
        <dbReference type="ChEBI" id="CHEBI:456216"/>
        <dbReference type="EC" id="2.7.11.17"/>
    </reaction>
</comment>
<name>A0A8C9SGI9_SCLFO</name>
<keyword evidence="8 14" id="KW-0067">ATP-binding</keyword>
<evidence type="ECO:0000313" key="16">
    <source>
        <dbReference type="Ensembl" id="ENSSFOP00015039043.1"/>
    </source>
</evidence>
<feature type="domain" description="Protein kinase" evidence="15">
    <location>
        <begin position="48"/>
        <end position="306"/>
    </location>
</feature>
<dbReference type="Ensembl" id="ENSSFOT00015069480.1">
    <property type="protein sequence ID" value="ENSSFOP00015039043.1"/>
    <property type="gene ID" value="ENSSFOG00015012034.2"/>
</dbReference>
<reference evidence="16 17" key="1">
    <citation type="submission" date="2019-04" db="EMBL/GenBank/DDBJ databases">
        <authorList>
            <consortium name="Wellcome Sanger Institute Data Sharing"/>
        </authorList>
    </citation>
    <scope>NUCLEOTIDE SEQUENCE [LARGE SCALE GENOMIC DNA]</scope>
</reference>
<keyword evidence="4" id="KW-0597">Phosphoprotein</keyword>
<protein>
    <recommendedName>
        <fullName evidence="2">calcium/calmodulin-dependent protein kinase</fullName>
        <ecNumber evidence="2">2.7.11.17</ecNumber>
    </recommendedName>
</protein>
<dbReference type="PROSITE" id="PS00107">
    <property type="entry name" value="PROTEIN_KINASE_ATP"/>
    <property type="match status" value="1"/>
</dbReference>
<dbReference type="CDD" id="cd14086">
    <property type="entry name" value="STKc_CaMKII"/>
    <property type="match status" value="1"/>
</dbReference>
<evidence type="ECO:0000256" key="6">
    <source>
        <dbReference type="ARBA" id="ARBA00022741"/>
    </source>
</evidence>
<evidence type="ECO:0000256" key="12">
    <source>
        <dbReference type="ARBA" id="ARBA00056581"/>
    </source>
</evidence>
<proteinExistence type="inferred from homology"/>
<dbReference type="SUPFAM" id="SSF56112">
    <property type="entry name" value="Protein kinase-like (PK-like)"/>
    <property type="match status" value="1"/>
</dbReference>
<accession>A0A8C9SGI9</accession>
<comment type="subunit">
    <text evidence="13">CAMK2 is composed of four different chains: alpha, beta, gamma, and delta. The different isoforms assemble into homo- or heteromultimeric holoenzymes composed of 8 to 12 subunits.</text>
</comment>
<reference evidence="16" key="3">
    <citation type="submission" date="2025-09" db="UniProtKB">
        <authorList>
            <consortium name="Ensembl"/>
        </authorList>
    </citation>
    <scope>IDENTIFICATION</scope>
</reference>
<dbReference type="InterPro" id="IPR008271">
    <property type="entry name" value="Ser/Thr_kinase_AS"/>
</dbReference>
<dbReference type="FunFam" id="3.30.200.20:FF:000002">
    <property type="entry name" value="Calcium/calmodulin-dependent protein kinase type II subunit delta isoform 2"/>
    <property type="match status" value="1"/>
</dbReference>
<comment type="similarity">
    <text evidence="1">Belongs to the protein kinase superfamily. CAMK Ser/Thr protein kinase family. CaMK subfamily.</text>
</comment>
<dbReference type="InterPro" id="IPR013543">
    <property type="entry name" value="Ca/CaM-dep_prot_kinase-assoc"/>
</dbReference>
<dbReference type="GO" id="GO:0005524">
    <property type="term" value="F:ATP binding"/>
    <property type="evidence" value="ECO:0007669"/>
    <property type="project" value="UniProtKB-UniRule"/>
</dbReference>
<evidence type="ECO:0000256" key="7">
    <source>
        <dbReference type="ARBA" id="ARBA00022777"/>
    </source>
</evidence>
<dbReference type="FunFam" id="1.10.510.10:FF:000001">
    <property type="entry name" value="Calcium/calmodulin-dependent protein kinase type II subunit delta"/>
    <property type="match status" value="1"/>
</dbReference>
<dbReference type="AlphaFoldDB" id="A0A8C9SGI9"/>
<dbReference type="GO" id="GO:0043226">
    <property type="term" value="C:organelle"/>
    <property type="evidence" value="ECO:0007669"/>
    <property type="project" value="UniProtKB-ARBA"/>
</dbReference>